<evidence type="ECO:0000313" key="3">
    <source>
        <dbReference type="Proteomes" id="UP000318693"/>
    </source>
</evidence>
<dbReference type="Proteomes" id="UP000318693">
    <property type="component" value="Unassembled WGS sequence"/>
</dbReference>
<proteinExistence type="predicted"/>
<protein>
    <submittedName>
        <fullName evidence="2">ATP/GTP-binding protein</fullName>
    </submittedName>
</protein>
<reference evidence="2 3" key="1">
    <citation type="submission" date="2019-07" db="EMBL/GenBank/DDBJ databases">
        <title>Georgenia wutianyii sp. nov. and Georgenia *** sp. nov. isolated from plateau pika (Ochotona curzoniae) in the Qinghai-Tibet plateau of China.</title>
        <authorList>
            <person name="Tian Z."/>
        </authorList>
    </citation>
    <scope>NUCLEOTIDE SEQUENCE [LARGE SCALE GENOMIC DNA]</scope>
    <source>
        <strain evidence="2 3">Z446</strain>
    </source>
</reference>
<dbReference type="Gene3D" id="3.40.50.300">
    <property type="entry name" value="P-loop containing nucleotide triphosphate hydrolases"/>
    <property type="match status" value="2"/>
</dbReference>
<dbReference type="InterPro" id="IPR027417">
    <property type="entry name" value="P-loop_NTPase"/>
</dbReference>
<organism evidence="2 3">
    <name type="scientific">Georgenia yuyongxinii</name>
    <dbReference type="NCBI Taxonomy" id="2589797"/>
    <lineage>
        <taxon>Bacteria</taxon>
        <taxon>Bacillati</taxon>
        <taxon>Actinomycetota</taxon>
        <taxon>Actinomycetes</taxon>
        <taxon>Micrococcales</taxon>
        <taxon>Bogoriellaceae</taxon>
        <taxon>Georgenia</taxon>
    </lineage>
</organism>
<accession>A0A552WT38</accession>
<gene>
    <name evidence="2" type="ORF">FJ693_07825</name>
</gene>
<sequence length="676" mass="72074">MTVGETRKQRRERAGKAAASVAQAAQHAEALAADEAAREPAGQAHTTTPSGTPAAGTAPGRGRLTLAAAPSRLPPELAAAMAKPDSADARSSATPVADEAAPTGGPASIPRLDARTDRTDRTDHTDHTDHQDRATKSAVTPSTRHHEDPKEPPTVDFVARSDALVTHEPDVEVLEPEVEVLEPEVEVREPKVTAVPEAVTELPTSRAPRAPRPKRRNIFRAPSAIPGDGEGRAPWDARGWATRAKLRKAKRGFYAPLHRGAPTTTRQAEVLNTAVVAAPTDLEGVAIGRDCLSNAVVAHDPFTAYGKGVISSPNVLVLGDVGAGKSSLLKTAYVLRPLTLAGRRSVVFDKKDRGGEGEYCALVERYGAAPLKFSLETGGTVLNLLDPVITGGIGAKSQAHLLQVAAELAQGGRPLDQWEREALRSAYRLAMRAAEVDDRIPVLPDVLAHAGHAAQDPAYADLSPAATERLHEAGLGVRFLLDGLLEEYSGIFDGPTSSWVSLNEKLTSFDISQLPEDGPAVPTVMAIANMWLLGTLRRERGRFTNLIAEEGWHLVGGPNAQLMRANTKLARGLGLALVVAIHKIADIPPDSPAMTVLQEAQTVHCYRTSRADDIERVVHDFGFEPGLAATLPALGDGFHLFKRGRDPEVMVEHVRSAFETGLTNTDEAMTRGGRHT</sequence>
<feature type="compositionally biased region" description="Basic and acidic residues" evidence="1">
    <location>
        <begin position="144"/>
        <end position="153"/>
    </location>
</feature>
<evidence type="ECO:0000313" key="2">
    <source>
        <dbReference type="EMBL" id="TRW45907.1"/>
    </source>
</evidence>
<dbReference type="SUPFAM" id="SSF52540">
    <property type="entry name" value="P-loop containing nucleoside triphosphate hydrolases"/>
    <property type="match status" value="1"/>
</dbReference>
<feature type="compositionally biased region" description="Basic and acidic residues" evidence="1">
    <location>
        <begin position="112"/>
        <end position="135"/>
    </location>
</feature>
<evidence type="ECO:0000256" key="1">
    <source>
        <dbReference type="SAM" id="MobiDB-lite"/>
    </source>
</evidence>
<dbReference type="RefSeq" id="WP_143417969.1">
    <property type="nucleotide sequence ID" value="NZ_VJXR01000016.1"/>
</dbReference>
<dbReference type="AlphaFoldDB" id="A0A552WT38"/>
<feature type="region of interest" description="Disordered" evidence="1">
    <location>
        <begin position="1"/>
        <end position="156"/>
    </location>
</feature>
<feature type="compositionally biased region" description="Low complexity" evidence="1">
    <location>
        <begin position="17"/>
        <end position="60"/>
    </location>
</feature>
<name>A0A552WT38_9MICO</name>
<keyword evidence="3" id="KW-1185">Reference proteome</keyword>
<dbReference type="EMBL" id="VJXR01000016">
    <property type="protein sequence ID" value="TRW45907.1"/>
    <property type="molecule type" value="Genomic_DNA"/>
</dbReference>
<comment type="caution">
    <text evidence="2">The sequence shown here is derived from an EMBL/GenBank/DDBJ whole genome shotgun (WGS) entry which is preliminary data.</text>
</comment>